<keyword evidence="6 7" id="KW-0520">NAD</keyword>
<gene>
    <name evidence="7" type="primary">nadE</name>
    <name evidence="11" type="ORF">Ga0061068_10585</name>
</gene>
<evidence type="ECO:0000313" key="11">
    <source>
        <dbReference type="EMBL" id="CUB07182.1"/>
    </source>
</evidence>
<feature type="active site" description="Nucleophile; for glutaminase activity" evidence="7">
    <location>
        <position position="149"/>
    </location>
</feature>
<evidence type="ECO:0000313" key="12">
    <source>
        <dbReference type="Proteomes" id="UP000182108"/>
    </source>
</evidence>
<comment type="caution">
    <text evidence="7">Lacks conserved residue(s) required for the propagation of feature annotation.</text>
</comment>
<dbReference type="PIRSF" id="PIRSF006630">
    <property type="entry name" value="NADS_GAT"/>
    <property type="match status" value="1"/>
</dbReference>
<feature type="active site" description="Proton acceptor; for glutaminase activity" evidence="7">
    <location>
        <position position="44"/>
    </location>
</feature>
<dbReference type="SUPFAM" id="SSF56317">
    <property type="entry name" value="Carbon-nitrogen hydrolase"/>
    <property type="match status" value="1"/>
</dbReference>
<evidence type="ECO:0000256" key="2">
    <source>
        <dbReference type="ARBA" id="ARBA00007145"/>
    </source>
</evidence>
<dbReference type="PANTHER" id="PTHR23090">
    <property type="entry name" value="NH 3 /GLUTAMINE-DEPENDENT NAD + SYNTHETASE"/>
    <property type="match status" value="1"/>
</dbReference>
<feature type="binding site" evidence="7">
    <location>
        <position position="175"/>
    </location>
    <ligand>
        <name>L-glutamine</name>
        <dbReference type="ChEBI" id="CHEBI:58359"/>
    </ligand>
</feature>
<evidence type="ECO:0000259" key="10">
    <source>
        <dbReference type="PROSITE" id="PS50263"/>
    </source>
</evidence>
<feature type="domain" description="CN hydrolase" evidence="10">
    <location>
        <begin position="4"/>
        <end position="248"/>
    </location>
</feature>
<dbReference type="EC" id="6.3.5.1" evidence="7 8"/>
<feature type="binding site" evidence="7">
    <location>
        <position position="119"/>
    </location>
    <ligand>
        <name>L-glutamine</name>
        <dbReference type="ChEBI" id="CHEBI:58359"/>
    </ligand>
</feature>
<dbReference type="NCBIfam" id="TIGR00552">
    <property type="entry name" value="nadE"/>
    <property type="match status" value="1"/>
</dbReference>
<feature type="active site" description="For glutaminase activity" evidence="7">
    <location>
        <position position="113"/>
    </location>
</feature>
<dbReference type="InterPro" id="IPR003694">
    <property type="entry name" value="NAD_synthase"/>
</dbReference>
<dbReference type="SUPFAM" id="SSF52402">
    <property type="entry name" value="Adenine nucleotide alpha hydrolases-like"/>
    <property type="match status" value="1"/>
</dbReference>
<comment type="similarity">
    <text evidence="2 7 8">In the C-terminal section; belongs to the NAD synthetase family.</text>
</comment>
<feature type="binding site" evidence="7">
    <location>
        <begin position="287"/>
        <end position="294"/>
    </location>
    <ligand>
        <name>ATP</name>
        <dbReference type="ChEBI" id="CHEBI:30616"/>
    </ligand>
</feature>
<evidence type="ECO:0000256" key="7">
    <source>
        <dbReference type="HAMAP-Rule" id="MF_02090"/>
    </source>
</evidence>
<evidence type="ECO:0000256" key="4">
    <source>
        <dbReference type="ARBA" id="ARBA00022741"/>
    </source>
</evidence>
<keyword evidence="12" id="KW-1185">Reference proteome</keyword>
<comment type="catalytic activity">
    <reaction evidence="7 8">
        <text>deamido-NAD(+) + L-glutamine + ATP + H2O = L-glutamate + AMP + diphosphate + NAD(+) + H(+)</text>
        <dbReference type="Rhea" id="RHEA:24384"/>
        <dbReference type="ChEBI" id="CHEBI:15377"/>
        <dbReference type="ChEBI" id="CHEBI:15378"/>
        <dbReference type="ChEBI" id="CHEBI:29985"/>
        <dbReference type="ChEBI" id="CHEBI:30616"/>
        <dbReference type="ChEBI" id="CHEBI:33019"/>
        <dbReference type="ChEBI" id="CHEBI:57540"/>
        <dbReference type="ChEBI" id="CHEBI:58359"/>
        <dbReference type="ChEBI" id="CHEBI:58437"/>
        <dbReference type="ChEBI" id="CHEBI:456215"/>
        <dbReference type="EC" id="6.3.5.1"/>
    </reaction>
</comment>
<dbReference type="FunFam" id="3.40.50.620:FF:000106">
    <property type="entry name" value="Glutamine-dependent NAD(+) synthetase"/>
    <property type="match status" value="1"/>
</dbReference>
<dbReference type="GO" id="GO:0009435">
    <property type="term" value="P:NAD+ biosynthetic process"/>
    <property type="evidence" value="ECO:0007669"/>
    <property type="project" value="UniProtKB-UniRule"/>
</dbReference>
<protein>
    <recommendedName>
        <fullName evidence="7 8">Glutamine-dependent NAD(+) synthetase</fullName>
        <ecNumber evidence="7 8">6.3.5.1</ecNumber>
    </recommendedName>
    <alternativeName>
        <fullName evidence="7 8">NAD(+) synthase [glutamine-hydrolyzing]</fullName>
    </alternativeName>
</protein>
<keyword evidence="3 7" id="KW-0436">Ligase</keyword>
<dbReference type="InterPro" id="IPR014729">
    <property type="entry name" value="Rossmann-like_a/b/a_fold"/>
</dbReference>
<feature type="binding site" evidence="7">
    <location>
        <position position="181"/>
    </location>
    <ligand>
        <name>L-glutamine</name>
        <dbReference type="ChEBI" id="CHEBI:58359"/>
    </ligand>
</feature>
<proteinExistence type="inferred from homology"/>
<dbReference type="NCBIfam" id="NF010588">
    <property type="entry name" value="PRK13981.1"/>
    <property type="match status" value="1"/>
</dbReference>
<dbReference type="GO" id="GO:0005524">
    <property type="term" value="F:ATP binding"/>
    <property type="evidence" value="ECO:0007669"/>
    <property type="project" value="UniProtKB-UniRule"/>
</dbReference>
<dbReference type="PANTHER" id="PTHR23090:SF9">
    <property type="entry name" value="GLUTAMINE-DEPENDENT NAD(+) SYNTHETASE"/>
    <property type="match status" value="1"/>
</dbReference>
<dbReference type="InterPro" id="IPR036526">
    <property type="entry name" value="C-N_Hydrolase_sf"/>
</dbReference>
<keyword evidence="5 7" id="KW-0067">ATP-binding</keyword>
<evidence type="ECO:0000256" key="9">
    <source>
        <dbReference type="RuleBase" id="RU003811"/>
    </source>
</evidence>
<dbReference type="InterPro" id="IPR022310">
    <property type="entry name" value="NAD/GMP_synthase"/>
</dbReference>
<dbReference type="Gene3D" id="3.40.50.620">
    <property type="entry name" value="HUPs"/>
    <property type="match status" value="1"/>
</dbReference>
<dbReference type="GO" id="GO:0004359">
    <property type="term" value="F:glutaminase activity"/>
    <property type="evidence" value="ECO:0007669"/>
    <property type="project" value="InterPro"/>
</dbReference>
<comment type="pathway">
    <text evidence="1 7 8">Cofactor biosynthesis; NAD(+) biosynthesis; NAD(+) from deamido-NAD(+) (L-Gln route): step 1/1.</text>
</comment>
<keyword evidence="4 7" id="KW-0547">Nucleotide-binding</keyword>
<accession>A0A0K6IV44</accession>
<dbReference type="UniPathway" id="UPA00253">
    <property type="reaction ID" value="UER00334"/>
</dbReference>
<evidence type="ECO:0000256" key="3">
    <source>
        <dbReference type="ARBA" id="ARBA00022598"/>
    </source>
</evidence>
<dbReference type="EMBL" id="CYHH01000005">
    <property type="protein sequence ID" value="CUB07182.1"/>
    <property type="molecule type" value="Genomic_DNA"/>
</dbReference>
<organism evidence="11 12">
    <name type="scientific">Tepidiphilus thermophilus</name>
    <dbReference type="NCBI Taxonomy" id="876478"/>
    <lineage>
        <taxon>Bacteria</taxon>
        <taxon>Pseudomonadati</taxon>
        <taxon>Pseudomonadota</taxon>
        <taxon>Hydrogenophilia</taxon>
        <taxon>Hydrogenophilales</taxon>
        <taxon>Hydrogenophilaceae</taxon>
        <taxon>Tepidiphilus</taxon>
    </lineage>
</organism>
<sequence>MNALRLGLAQIDPVVGDFAHNAALIAGVFARLAAQGAELVLTPELALSGYPPEDLLLRPDFYRAARRHLESLAALTTEEGPALLVGVPWADEGGRFNAAALLRGGRIDGIYRKRLLPNYAVFDEKRYFCAGNEPFVFTHRGVRVGVVICEDAWSAGPVEETAVQGAELVVALNASPYHQQKWRERQAVVAERVRASGRAMLYANLVGGQDELVFDGASFAVDAQGALAWQGPFFAEAEAVLEWREGSWQPHAPCFDPLPPEEELYRALVLGVRDYLGKNGFPGAIIGLSGGIDSALTLCLAVDALGPERVRAVMLPSPYTATMSLEDAATLAARLGVRYDVIPIEPAMNTFSAMLEPFFAGLPPDTTEENLQSRIRGVLLMALSNKTGALVLTTGNKSEMATGYATLYGDMAGGFAVLKDVYKTQVYRLARWRNRNGEVIPERIITRPPSAELKPNQCDQDSLPPYDVLDQIIERYMEWECSPREIIAAGFDAAAVRRAVTLLKRSEYKRRQAPIGVRVSRRAFGRDWRYPITARYADEYDEESGA</sequence>
<dbReference type="CDD" id="cd07570">
    <property type="entry name" value="GAT_Gln-NAD-synth"/>
    <property type="match status" value="1"/>
</dbReference>
<dbReference type="Gene3D" id="3.60.110.10">
    <property type="entry name" value="Carbon-nitrogen hydrolase"/>
    <property type="match status" value="1"/>
</dbReference>
<dbReference type="GO" id="GO:0005737">
    <property type="term" value="C:cytoplasm"/>
    <property type="evidence" value="ECO:0007669"/>
    <property type="project" value="InterPro"/>
</dbReference>
<dbReference type="Pfam" id="PF00795">
    <property type="entry name" value="CN_hydrolase"/>
    <property type="match status" value="1"/>
</dbReference>
<dbReference type="InterPro" id="IPR014445">
    <property type="entry name" value="Gln-dep_NAD_synthase"/>
</dbReference>
<dbReference type="HAMAP" id="MF_02090">
    <property type="entry name" value="NadE_glutamine_dep"/>
    <property type="match status" value="1"/>
</dbReference>
<dbReference type="AlphaFoldDB" id="A0A0K6IV44"/>
<comment type="similarity">
    <text evidence="9">Belongs to the NAD synthetase family.</text>
</comment>
<dbReference type="OrthoDB" id="5287902at2"/>
<dbReference type="RefSeq" id="WP_055423478.1">
    <property type="nucleotide sequence ID" value="NZ_CYHH01000005.1"/>
</dbReference>
<dbReference type="GO" id="GO:0008795">
    <property type="term" value="F:NAD+ synthase activity"/>
    <property type="evidence" value="ECO:0007669"/>
    <property type="project" value="UniProtKB-UniRule"/>
</dbReference>
<comment type="function">
    <text evidence="7">Catalyzes the ATP-dependent amidation of deamido-NAD to form NAD. Uses L-glutamine as a nitrogen source.</text>
</comment>
<evidence type="ECO:0000256" key="6">
    <source>
        <dbReference type="ARBA" id="ARBA00023027"/>
    </source>
</evidence>
<name>A0A0K6IV44_9PROT</name>
<reference evidence="12" key="1">
    <citation type="submission" date="2015-08" db="EMBL/GenBank/DDBJ databases">
        <authorList>
            <person name="Babu N.S."/>
            <person name="Beckwith C.J."/>
            <person name="Beseler K.G."/>
            <person name="Brison A."/>
            <person name="Carone J.V."/>
            <person name="Caskin T.P."/>
            <person name="Diamond M."/>
            <person name="Durham M.E."/>
            <person name="Foxe J.M."/>
            <person name="Go M."/>
            <person name="Henderson B.A."/>
            <person name="Jones I.B."/>
            <person name="McGettigan J.A."/>
            <person name="Micheletti S.J."/>
            <person name="Nasrallah M.E."/>
            <person name="Ortiz D."/>
            <person name="Piller C.R."/>
            <person name="Privatt S.R."/>
            <person name="Schneider S.L."/>
            <person name="Sharp S."/>
            <person name="Smith T.C."/>
            <person name="Stanton J.D."/>
            <person name="Ullery H.E."/>
            <person name="Wilson R.J."/>
            <person name="Serrano M.G."/>
            <person name="Buck G."/>
            <person name="Lee V."/>
            <person name="Wang Y."/>
            <person name="Carvalho R."/>
            <person name="Voegtly L."/>
            <person name="Shi R."/>
            <person name="Duckworth R."/>
            <person name="Johnson A."/>
            <person name="Loviza R."/>
            <person name="Walstead R."/>
            <person name="Shah Z."/>
            <person name="Kiflezghi M."/>
            <person name="Wade K."/>
            <person name="Ball S.L."/>
            <person name="Bradley K.W."/>
            <person name="Asai D.J."/>
            <person name="Bowman C.A."/>
            <person name="Russell D.A."/>
            <person name="Pope W.H."/>
            <person name="Jacobs-Sera D."/>
            <person name="Hendrix R.W."/>
            <person name="Hatfull G.F."/>
        </authorList>
    </citation>
    <scope>NUCLEOTIDE SEQUENCE [LARGE SCALE GENOMIC DNA]</scope>
    <source>
        <strain evidence="12">JCM 19170</strain>
    </source>
</reference>
<feature type="binding site" evidence="7">
    <location>
        <position position="394"/>
    </location>
    <ligand>
        <name>ATP</name>
        <dbReference type="ChEBI" id="CHEBI:30616"/>
    </ligand>
</feature>
<dbReference type="Proteomes" id="UP000182108">
    <property type="component" value="Unassembled WGS sequence"/>
</dbReference>
<dbReference type="GO" id="GO:0003952">
    <property type="term" value="F:NAD+ synthase (glutamine-hydrolyzing) activity"/>
    <property type="evidence" value="ECO:0007669"/>
    <property type="project" value="UniProtKB-UniRule"/>
</dbReference>
<evidence type="ECO:0000256" key="5">
    <source>
        <dbReference type="ARBA" id="ARBA00022840"/>
    </source>
</evidence>
<evidence type="ECO:0000256" key="8">
    <source>
        <dbReference type="PIRNR" id="PIRNR006630"/>
    </source>
</evidence>
<feature type="binding site" evidence="7">
    <location>
        <position position="509"/>
    </location>
    <ligand>
        <name>deamido-NAD(+)</name>
        <dbReference type="ChEBI" id="CHEBI:58437"/>
        <note>ligand shared between two neighboring subunits</note>
    </ligand>
</feature>
<dbReference type="Pfam" id="PF02540">
    <property type="entry name" value="NAD_synthase"/>
    <property type="match status" value="1"/>
</dbReference>
<feature type="binding site" evidence="7">
    <location>
        <position position="370"/>
    </location>
    <ligand>
        <name>deamido-NAD(+)</name>
        <dbReference type="ChEBI" id="CHEBI:58437"/>
        <note>ligand shared between two neighboring subunits</note>
    </ligand>
</feature>
<dbReference type="CDD" id="cd00553">
    <property type="entry name" value="NAD_synthase"/>
    <property type="match status" value="1"/>
</dbReference>
<dbReference type="InterPro" id="IPR003010">
    <property type="entry name" value="C-N_Hydrolase"/>
</dbReference>
<feature type="binding site" evidence="7">
    <location>
        <position position="399"/>
    </location>
    <ligand>
        <name>deamido-NAD(+)</name>
        <dbReference type="ChEBI" id="CHEBI:58437"/>
        <note>ligand shared between two neighboring subunits</note>
    </ligand>
</feature>
<dbReference type="PROSITE" id="PS50263">
    <property type="entry name" value="CN_HYDROLASE"/>
    <property type="match status" value="1"/>
</dbReference>
<evidence type="ECO:0000256" key="1">
    <source>
        <dbReference type="ARBA" id="ARBA00005188"/>
    </source>
</evidence>